<reference evidence="2 3" key="1">
    <citation type="journal article" date="2015" name="Nature">
        <title>rRNA introns, odd ribosomes, and small enigmatic genomes across a large radiation of phyla.</title>
        <authorList>
            <person name="Brown C.T."/>
            <person name="Hug L.A."/>
            <person name="Thomas B.C."/>
            <person name="Sharon I."/>
            <person name="Castelle C.J."/>
            <person name="Singh A."/>
            <person name="Wilkins M.J."/>
            <person name="Williams K.H."/>
            <person name="Banfield J.F."/>
        </authorList>
    </citation>
    <scope>NUCLEOTIDE SEQUENCE [LARGE SCALE GENOMIC DNA]</scope>
</reference>
<accession>A0A0G0PKQ4</accession>
<dbReference type="PANTHER" id="PTHR43415">
    <property type="entry name" value="SPERMIDINE N(1)-ACETYLTRANSFERASE"/>
    <property type="match status" value="1"/>
</dbReference>
<dbReference type="CDD" id="cd04301">
    <property type="entry name" value="NAT_SF"/>
    <property type="match status" value="1"/>
</dbReference>
<protein>
    <submittedName>
        <fullName evidence="2">Diamine N-acetyltransferase</fullName>
    </submittedName>
</protein>
<feature type="domain" description="N-acetyltransferase" evidence="1">
    <location>
        <begin position="2"/>
        <end position="165"/>
    </location>
</feature>
<organism evidence="2 3">
    <name type="scientific">Berkelbacteria bacterium GW2011_GWA2_38_9</name>
    <dbReference type="NCBI Taxonomy" id="1618334"/>
    <lineage>
        <taxon>Bacteria</taxon>
        <taxon>Candidatus Berkelbacteria</taxon>
    </lineage>
</organism>
<evidence type="ECO:0000259" key="1">
    <source>
        <dbReference type="PROSITE" id="PS51186"/>
    </source>
</evidence>
<dbReference type="GO" id="GO:0016747">
    <property type="term" value="F:acyltransferase activity, transferring groups other than amino-acyl groups"/>
    <property type="evidence" value="ECO:0007669"/>
    <property type="project" value="InterPro"/>
</dbReference>
<dbReference type="PROSITE" id="PS51186">
    <property type="entry name" value="GNAT"/>
    <property type="match status" value="1"/>
</dbReference>
<dbReference type="Gene3D" id="3.40.630.30">
    <property type="match status" value="1"/>
</dbReference>
<gene>
    <name evidence="2" type="ORF">UT11_C0017G0014</name>
</gene>
<dbReference type="AlphaFoldDB" id="A0A0G0PKQ4"/>
<comment type="caution">
    <text evidence="2">The sequence shown here is derived from an EMBL/GenBank/DDBJ whole genome shotgun (WGS) entry which is preliminary data.</text>
</comment>
<name>A0A0G0PKQ4_9BACT</name>
<evidence type="ECO:0000313" key="2">
    <source>
        <dbReference type="EMBL" id="KKQ89886.1"/>
    </source>
</evidence>
<dbReference type="InterPro" id="IPR016181">
    <property type="entry name" value="Acyl_CoA_acyltransferase"/>
</dbReference>
<dbReference type="EMBL" id="LBVO01000017">
    <property type="protein sequence ID" value="KKQ89886.1"/>
    <property type="molecule type" value="Genomic_DNA"/>
</dbReference>
<keyword evidence="2" id="KW-0808">Transferase</keyword>
<dbReference type="SUPFAM" id="SSF55729">
    <property type="entry name" value="Acyl-CoA N-acyltransferases (Nat)"/>
    <property type="match status" value="1"/>
</dbReference>
<sequence>MIKIRKHLPTDIPYRVKWRNNPNVNIYIGHEIGQKTTLAKEKKWFADYQKDKKKKFFTICDQSTPIGWMGLTNISKVNQNAEIFIAIGEDNYHGKGIGKIALNWIIDYGFSKLNLHKINLSVYEYNPRAIRLYQSLGFINEGEMQDEVFFDGKFHKLLLMALFNSKH</sequence>
<dbReference type="PANTHER" id="PTHR43415:SF3">
    <property type="entry name" value="GNAT-FAMILY ACETYLTRANSFERASE"/>
    <property type="match status" value="1"/>
</dbReference>
<proteinExistence type="predicted"/>
<dbReference type="Pfam" id="PF13302">
    <property type="entry name" value="Acetyltransf_3"/>
    <property type="match status" value="1"/>
</dbReference>
<dbReference type="InterPro" id="IPR000182">
    <property type="entry name" value="GNAT_dom"/>
</dbReference>
<evidence type="ECO:0000313" key="3">
    <source>
        <dbReference type="Proteomes" id="UP000033934"/>
    </source>
</evidence>
<dbReference type="Proteomes" id="UP000033934">
    <property type="component" value="Unassembled WGS sequence"/>
</dbReference>